<feature type="region of interest" description="Disordered" evidence="2">
    <location>
        <begin position="400"/>
        <end position="434"/>
    </location>
</feature>
<dbReference type="Proteomes" id="UP001497516">
    <property type="component" value="Chromosome 1"/>
</dbReference>
<dbReference type="EMBL" id="OZ034813">
    <property type="protein sequence ID" value="CAL1355567.1"/>
    <property type="molecule type" value="Genomic_DNA"/>
</dbReference>
<feature type="compositionally biased region" description="Gly residues" evidence="2">
    <location>
        <begin position="424"/>
        <end position="434"/>
    </location>
</feature>
<evidence type="ECO:0000313" key="3">
    <source>
        <dbReference type="EMBL" id="CAL1355567.1"/>
    </source>
</evidence>
<dbReference type="AlphaFoldDB" id="A0AAV2CGM9"/>
<feature type="region of interest" description="Disordered" evidence="2">
    <location>
        <begin position="35"/>
        <end position="72"/>
    </location>
</feature>
<gene>
    <name evidence="3" type="ORF">LTRI10_LOCUS3321</name>
</gene>
<evidence type="ECO:0000256" key="1">
    <source>
        <dbReference type="SAM" id="Coils"/>
    </source>
</evidence>
<evidence type="ECO:0000256" key="2">
    <source>
        <dbReference type="SAM" id="MobiDB-lite"/>
    </source>
</evidence>
<evidence type="ECO:0000313" key="4">
    <source>
        <dbReference type="Proteomes" id="UP001497516"/>
    </source>
</evidence>
<feature type="compositionally biased region" description="Acidic residues" evidence="2">
    <location>
        <begin position="407"/>
        <end position="417"/>
    </location>
</feature>
<feature type="region of interest" description="Disordered" evidence="2">
    <location>
        <begin position="114"/>
        <end position="164"/>
    </location>
</feature>
<name>A0AAV2CGM9_9ROSI</name>
<reference evidence="3 4" key="1">
    <citation type="submission" date="2024-04" db="EMBL/GenBank/DDBJ databases">
        <authorList>
            <person name="Fracassetti M."/>
        </authorList>
    </citation>
    <scope>NUCLEOTIDE SEQUENCE [LARGE SCALE GENOMIC DNA]</scope>
</reference>
<feature type="coiled-coil region" evidence="1">
    <location>
        <begin position="309"/>
        <end position="336"/>
    </location>
</feature>
<keyword evidence="4" id="KW-1185">Reference proteome</keyword>
<organism evidence="3 4">
    <name type="scientific">Linum trigynum</name>
    <dbReference type="NCBI Taxonomy" id="586398"/>
    <lineage>
        <taxon>Eukaryota</taxon>
        <taxon>Viridiplantae</taxon>
        <taxon>Streptophyta</taxon>
        <taxon>Embryophyta</taxon>
        <taxon>Tracheophyta</taxon>
        <taxon>Spermatophyta</taxon>
        <taxon>Magnoliopsida</taxon>
        <taxon>eudicotyledons</taxon>
        <taxon>Gunneridae</taxon>
        <taxon>Pentapetalae</taxon>
        <taxon>rosids</taxon>
        <taxon>fabids</taxon>
        <taxon>Malpighiales</taxon>
        <taxon>Linaceae</taxon>
        <taxon>Linum</taxon>
    </lineage>
</organism>
<protein>
    <submittedName>
        <fullName evidence="3">Uncharacterized protein</fullName>
    </submittedName>
</protein>
<accession>A0AAV2CGM9</accession>
<proteinExistence type="predicted"/>
<keyword evidence="1" id="KW-0175">Coiled coil</keyword>
<sequence>MDQNSPVDELSRETIAADALGGGASAAVELPFAGASEVVPPSNPEERSMRPTAPSSSAALGKQPAASTGGATLATQGLRALADAVRPKKKKVVVKVSDSRTAGPSVTAAIAAKPVSPGTVTRGAGKRPVESSNPVNVAKRSRTGSPRSKTVENRGKGVSPSMKLSQVDLPPLAATDGEAPELAFHTICDQLVMPPEYTASSSGTTRRLAGAATQFFFAAQVGFSHILMNNDRLLKTVDDQAVEIAKLKKSSSEGREALMAKVRPLLEREFEERLAAKDQELSVEKEAVRKACEEQDRLQERVRKSGEMEKLLLEEQESLRKEIESLKLENAAALKTHQAELETVRAEAGPAYLESNEFQVIDNEKYKTIVGNAVAAIRHWFRMDQPEAVWNTDEIWDAIGAWSETDVNSENEEEEGEGTSPGDNAGGDGGSRKL</sequence>